<name>A0ABV3XDQ4_9ACTN</name>
<feature type="compositionally biased region" description="Basic and acidic residues" evidence="1">
    <location>
        <begin position="168"/>
        <end position="190"/>
    </location>
</feature>
<dbReference type="GO" id="GO:0016746">
    <property type="term" value="F:acyltransferase activity"/>
    <property type="evidence" value="ECO:0007669"/>
    <property type="project" value="UniProtKB-KW"/>
</dbReference>
<dbReference type="CDD" id="cd04301">
    <property type="entry name" value="NAT_SF"/>
    <property type="match status" value="1"/>
</dbReference>
<protein>
    <submittedName>
        <fullName evidence="3">GNAT family N-acetyltransferase</fullName>
        <ecNumber evidence="3">2.3.1.-</ecNumber>
    </submittedName>
</protein>
<gene>
    <name evidence="3" type="ORF">ABQ292_10075</name>
</gene>
<feature type="region of interest" description="Disordered" evidence="1">
    <location>
        <begin position="148"/>
        <end position="217"/>
    </location>
</feature>
<dbReference type="InterPro" id="IPR000182">
    <property type="entry name" value="GNAT_dom"/>
</dbReference>
<evidence type="ECO:0000313" key="3">
    <source>
        <dbReference type="EMBL" id="MEX5718706.1"/>
    </source>
</evidence>
<dbReference type="Pfam" id="PF00583">
    <property type="entry name" value="Acetyltransf_1"/>
    <property type="match status" value="1"/>
</dbReference>
<feature type="domain" description="N-acetyltransferase" evidence="2">
    <location>
        <begin position="9"/>
        <end position="155"/>
    </location>
</feature>
<evidence type="ECO:0000313" key="4">
    <source>
        <dbReference type="Proteomes" id="UP001560045"/>
    </source>
</evidence>
<accession>A0ABV3XDQ4</accession>
<comment type="caution">
    <text evidence="3">The sequence shown here is derived from an EMBL/GenBank/DDBJ whole genome shotgun (WGS) entry which is preliminary data.</text>
</comment>
<sequence length="217" mass="24119">MAVPDTEADALRWVREDDPRWDADRERVFATVPEGVFRTDSRGHGERLSSDWWRVERAGSVVGYGWLDDVWGDAEVLLAVEGGARGTGVGAFALRHLEEEAAARGLNYVLNVVRDTHPERGVVTAWLERQGFTAAEDGRLRKRVGDRVRDIGQHQAGRPGTGRATPPDGDRQARYLAERERAEGRPRPDTEPAVVGADRGPGEEESGGYVDPERHRY</sequence>
<keyword evidence="4" id="KW-1185">Reference proteome</keyword>
<dbReference type="EC" id="2.3.1.-" evidence="3"/>
<evidence type="ECO:0000256" key="1">
    <source>
        <dbReference type="SAM" id="MobiDB-lite"/>
    </source>
</evidence>
<evidence type="ECO:0000259" key="2">
    <source>
        <dbReference type="PROSITE" id="PS51186"/>
    </source>
</evidence>
<dbReference type="Proteomes" id="UP001560045">
    <property type="component" value="Unassembled WGS sequence"/>
</dbReference>
<keyword evidence="3" id="KW-0808">Transferase</keyword>
<dbReference type="EMBL" id="JBFNXQ010000025">
    <property type="protein sequence ID" value="MEX5718706.1"/>
    <property type="molecule type" value="Genomic_DNA"/>
</dbReference>
<dbReference type="InterPro" id="IPR016181">
    <property type="entry name" value="Acyl_CoA_acyltransferase"/>
</dbReference>
<dbReference type="RefSeq" id="WP_369205828.1">
    <property type="nucleotide sequence ID" value="NZ_JBFNXQ010000025.1"/>
</dbReference>
<proteinExistence type="predicted"/>
<dbReference type="PROSITE" id="PS51186">
    <property type="entry name" value="GNAT"/>
    <property type="match status" value="1"/>
</dbReference>
<organism evidence="3 4">
    <name type="scientific">Geodermatophilus maliterrae</name>
    <dbReference type="NCBI Taxonomy" id="3162531"/>
    <lineage>
        <taxon>Bacteria</taxon>
        <taxon>Bacillati</taxon>
        <taxon>Actinomycetota</taxon>
        <taxon>Actinomycetes</taxon>
        <taxon>Geodermatophilales</taxon>
        <taxon>Geodermatophilaceae</taxon>
        <taxon>Geodermatophilus</taxon>
    </lineage>
</organism>
<dbReference type="SUPFAM" id="SSF55729">
    <property type="entry name" value="Acyl-CoA N-acyltransferases (Nat)"/>
    <property type="match status" value="1"/>
</dbReference>
<reference evidence="3 4" key="1">
    <citation type="submission" date="2024-06" db="EMBL/GenBank/DDBJ databases">
        <title>Draft genome sequence of Geodermatophilus badlandi, a novel member of the Geodermatophilaceae isolated from badland sedimentary rocks in the Red desert, Wyoming, USA.</title>
        <authorList>
            <person name="Ben Tekaya S."/>
            <person name="Nouioui I."/>
            <person name="Flores G.M."/>
            <person name="Shaal M.N."/>
            <person name="Bredoire F."/>
            <person name="Basile F."/>
            <person name="Van Diepen L."/>
            <person name="Ward N.L."/>
        </authorList>
    </citation>
    <scope>NUCLEOTIDE SEQUENCE [LARGE SCALE GENOMIC DNA]</scope>
    <source>
        <strain evidence="3 4">WL48A</strain>
    </source>
</reference>
<dbReference type="Gene3D" id="3.40.630.30">
    <property type="match status" value="1"/>
</dbReference>
<keyword evidence="3" id="KW-0012">Acyltransferase</keyword>